<dbReference type="Proteomes" id="UP000430202">
    <property type="component" value="Unassembled WGS sequence"/>
</dbReference>
<keyword evidence="3 5" id="KW-0663">Pyridoxal phosphate</keyword>
<protein>
    <submittedName>
        <fullName evidence="6">D-alanine transaminase</fullName>
    </submittedName>
</protein>
<dbReference type="GO" id="GO:0003824">
    <property type="term" value="F:catalytic activity"/>
    <property type="evidence" value="ECO:0007669"/>
    <property type="project" value="InterPro"/>
</dbReference>
<evidence type="ECO:0000256" key="1">
    <source>
        <dbReference type="ARBA" id="ARBA00001933"/>
    </source>
</evidence>
<dbReference type="InterPro" id="IPR036038">
    <property type="entry name" value="Aminotransferase-like"/>
</dbReference>
<dbReference type="PROSITE" id="PS00770">
    <property type="entry name" value="AA_TRANSFER_CLASS_4"/>
    <property type="match status" value="1"/>
</dbReference>
<evidence type="ECO:0000313" key="6">
    <source>
        <dbReference type="EMBL" id="VXC24605.1"/>
    </source>
</evidence>
<evidence type="ECO:0000256" key="5">
    <source>
        <dbReference type="RuleBase" id="RU004516"/>
    </source>
</evidence>
<sequence length="285" mass="32279">MAYPEKVYLNGEIKDAHDAKISVFDRGFIFGDGIYEVIANINGRLFYYDAHLDRLKDGLKKINIEFDTSSLPKAIDALISASNLKGQDYMLYIQITRGVAPRKHAYPETAIPTVMMFAFPKTLPDNNEVNAQVITRNDFRWSRCDIKMTSLLGNVMLNDEAKQHDCYETIMHRNGVFTEGSHCNLFFVKNGTVFTHPADEFILNGITRIAVLELCKSLNIEVKETPIKTTDLLNVDEAFLTGTTVQIASIQQIDDHILYTENKKGSVTKKLQEAFLKLKYTVTPL</sequence>
<dbReference type="AlphaFoldDB" id="A0A653X007"/>
<dbReference type="InterPro" id="IPR043132">
    <property type="entry name" value="BCAT-like_C"/>
</dbReference>
<organism evidence="6 7">
    <name type="scientific">Maribacter litoralis</name>
    <dbReference type="NCBI Taxonomy" id="2059726"/>
    <lineage>
        <taxon>Bacteria</taxon>
        <taxon>Pseudomonadati</taxon>
        <taxon>Bacteroidota</taxon>
        <taxon>Flavobacteriia</taxon>
        <taxon>Flavobacteriales</taxon>
        <taxon>Flavobacteriaceae</taxon>
        <taxon>Maribacter</taxon>
    </lineage>
</organism>
<dbReference type="EMBL" id="CABWLR010000006">
    <property type="protein sequence ID" value="VXC24605.1"/>
    <property type="molecule type" value="Genomic_DNA"/>
</dbReference>
<evidence type="ECO:0000256" key="2">
    <source>
        <dbReference type="ARBA" id="ARBA00009320"/>
    </source>
</evidence>
<evidence type="ECO:0000256" key="4">
    <source>
        <dbReference type="RuleBase" id="RU004106"/>
    </source>
</evidence>
<dbReference type="Gene3D" id="3.30.470.10">
    <property type="match status" value="1"/>
</dbReference>
<dbReference type="PANTHER" id="PTHR42743:SF10">
    <property type="entry name" value="D-ALANINE AMINOTRANSFERASE"/>
    <property type="match status" value="1"/>
</dbReference>
<reference evidence="6 7" key="1">
    <citation type="submission" date="2019-10" db="EMBL/GenBank/DDBJ databases">
        <authorList>
            <person name="Karimi E."/>
        </authorList>
    </citation>
    <scope>NUCLEOTIDE SEQUENCE [LARGE SCALE GENOMIC DNA]</scope>
    <source>
        <strain evidence="6">Maribacter sp. 151</strain>
    </source>
</reference>
<dbReference type="GO" id="GO:0005829">
    <property type="term" value="C:cytosol"/>
    <property type="evidence" value="ECO:0007669"/>
    <property type="project" value="TreeGrafter"/>
</dbReference>
<dbReference type="InterPro" id="IPR043131">
    <property type="entry name" value="BCAT-like_N"/>
</dbReference>
<dbReference type="Gene3D" id="3.20.10.10">
    <property type="entry name" value="D-amino Acid Aminotransferase, subunit A, domain 2"/>
    <property type="match status" value="1"/>
</dbReference>
<dbReference type="RefSeq" id="WP_159304027.1">
    <property type="nucleotide sequence ID" value="NZ_LR733271.1"/>
</dbReference>
<dbReference type="GO" id="GO:0008652">
    <property type="term" value="P:amino acid biosynthetic process"/>
    <property type="evidence" value="ECO:0007669"/>
    <property type="project" value="UniProtKB-ARBA"/>
</dbReference>
<dbReference type="InterPro" id="IPR001544">
    <property type="entry name" value="Aminotrans_IV"/>
</dbReference>
<dbReference type="SUPFAM" id="SSF56752">
    <property type="entry name" value="D-aminoacid aminotransferase-like PLP-dependent enzymes"/>
    <property type="match status" value="1"/>
</dbReference>
<comment type="similarity">
    <text evidence="2 4">Belongs to the class-IV pyridoxal-phosphate-dependent aminotransferase family.</text>
</comment>
<dbReference type="Pfam" id="PF01063">
    <property type="entry name" value="Aminotran_4"/>
    <property type="match status" value="1"/>
</dbReference>
<dbReference type="InterPro" id="IPR050571">
    <property type="entry name" value="Class-IV_PLP-Dep_Aminotrnsfr"/>
</dbReference>
<dbReference type="GO" id="GO:0046394">
    <property type="term" value="P:carboxylic acid biosynthetic process"/>
    <property type="evidence" value="ECO:0007669"/>
    <property type="project" value="UniProtKB-ARBA"/>
</dbReference>
<accession>A0A653X007</accession>
<dbReference type="PANTHER" id="PTHR42743">
    <property type="entry name" value="AMINO-ACID AMINOTRANSFERASE"/>
    <property type="match status" value="1"/>
</dbReference>
<gene>
    <name evidence="6" type="ORF">MARI151_60418</name>
</gene>
<dbReference type="FunFam" id="3.20.10.10:FF:000002">
    <property type="entry name" value="D-alanine aminotransferase"/>
    <property type="match status" value="1"/>
</dbReference>
<keyword evidence="7" id="KW-1185">Reference proteome</keyword>
<evidence type="ECO:0000256" key="3">
    <source>
        <dbReference type="ARBA" id="ARBA00022898"/>
    </source>
</evidence>
<evidence type="ECO:0000313" key="7">
    <source>
        <dbReference type="Proteomes" id="UP000430202"/>
    </source>
</evidence>
<proteinExistence type="inferred from homology"/>
<dbReference type="InterPro" id="IPR018300">
    <property type="entry name" value="Aminotrans_IV_CS"/>
</dbReference>
<name>A0A653X007_9FLAO</name>
<comment type="cofactor">
    <cofactor evidence="1 5">
        <name>pyridoxal 5'-phosphate</name>
        <dbReference type="ChEBI" id="CHEBI:597326"/>
    </cofactor>
</comment>